<evidence type="ECO:0000313" key="2">
    <source>
        <dbReference type="Proteomes" id="UP000027138"/>
    </source>
</evidence>
<proteinExistence type="predicted"/>
<name>A0A067KJ78_JATCU</name>
<accession>A0A067KJ78</accession>
<protein>
    <submittedName>
        <fullName evidence="1">Uncharacterized protein</fullName>
    </submittedName>
</protein>
<reference evidence="1 2" key="1">
    <citation type="journal article" date="2014" name="PLoS ONE">
        <title>Global Analysis of Gene Expression Profiles in Physic Nut (Jatropha curcas L.) Seedlings Exposed to Salt Stress.</title>
        <authorList>
            <person name="Zhang L."/>
            <person name="Zhang C."/>
            <person name="Wu P."/>
            <person name="Chen Y."/>
            <person name="Li M."/>
            <person name="Jiang H."/>
            <person name="Wu G."/>
        </authorList>
    </citation>
    <scope>NUCLEOTIDE SEQUENCE [LARGE SCALE GENOMIC DNA]</scope>
    <source>
        <strain evidence="2">cv. GZQX0401</strain>
        <tissue evidence="1">Young leaves</tissue>
    </source>
</reference>
<dbReference type="Proteomes" id="UP000027138">
    <property type="component" value="Unassembled WGS sequence"/>
</dbReference>
<evidence type="ECO:0000313" key="1">
    <source>
        <dbReference type="EMBL" id="KDP35073.1"/>
    </source>
</evidence>
<gene>
    <name evidence="1" type="ORF">JCGZ_11025</name>
</gene>
<dbReference type="AlphaFoldDB" id="A0A067KJ78"/>
<sequence length="168" mass="19162">MRNIANCLVEIGHFTLEDASIPKLSVKIVPNKDKAPQDINWLRMDSRLAPIVYRGLSVTSRFPTSTTVSASASASSSIEKMGDGNIPTFEIEKMVEKLVVASLKRFLRFDKGKDHVIMEDEENQGEAEKKEQADKMWQDDVFFAKKVTTKMSSLRQSLLRNLRRWTRN</sequence>
<dbReference type="EMBL" id="KK914497">
    <property type="protein sequence ID" value="KDP35073.1"/>
    <property type="molecule type" value="Genomic_DNA"/>
</dbReference>
<keyword evidence="2" id="KW-1185">Reference proteome</keyword>
<organism evidence="1 2">
    <name type="scientific">Jatropha curcas</name>
    <name type="common">Barbados nut</name>
    <dbReference type="NCBI Taxonomy" id="180498"/>
    <lineage>
        <taxon>Eukaryota</taxon>
        <taxon>Viridiplantae</taxon>
        <taxon>Streptophyta</taxon>
        <taxon>Embryophyta</taxon>
        <taxon>Tracheophyta</taxon>
        <taxon>Spermatophyta</taxon>
        <taxon>Magnoliopsida</taxon>
        <taxon>eudicotyledons</taxon>
        <taxon>Gunneridae</taxon>
        <taxon>Pentapetalae</taxon>
        <taxon>rosids</taxon>
        <taxon>fabids</taxon>
        <taxon>Malpighiales</taxon>
        <taxon>Euphorbiaceae</taxon>
        <taxon>Crotonoideae</taxon>
        <taxon>Jatropheae</taxon>
        <taxon>Jatropha</taxon>
    </lineage>
</organism>